<name>A0A4R6YY75_9GAMM</name>
<feature type="domain" description="DUF4132" evidence="1">
    <location>
        <begin position="957"/>
        <end position="1142"/>
    </location>
</feature>
<sequence length="1227" mass="134273">MQYIHDELGRRLAAQAVDEATFLAALEDAYREIGMSPALDFAAVRDYWHGQAALPAAWRLALARPRRDDPGTRRWQNPSTLLPMQAWLLPGRQARHWFDQGERAVVLLAPLLVPVCLAELLAPLPSEQLPFSDLADFYAAKGVLQLDLADLYAAKAAALQEWLLQLQTGEGEWAAVAALYRDAGVDTALPARLLAGIGAEQWRKDGHATRRSLILLNQLQAIGLLLREHLHVYAVPDGDWALTILRDLAHLASLQRSYQLLPPGQVGELVLALLRPLCLAAAQAPALDDFLGDSGANDRRALTWTGLIHVLAESPLRWQRFLQQSAPPLLRYLELGDACDFVQRFPAQALAHEQALWARGEWFHGDLLDTPEAIGWYRSILDAMHDRFSFERALVRVARHGDEAQLRGLLQRHVFDRGREMPGAVWALMQDSASLLDYAGMADAAVAEGAAFRLGQLALAVTAEAPAPPRQPHWDALLQLGQARPDLVAQRTALLVYASVDDMARWSALWQASREEASRLALAAGLLDALAAGTDRGEVLALAEQLYAQQPAPFEAHAAGGRLQVAAFCAALQAGDSPLRELIVSAVAHGIAASGRGLRVPAEVLRSALVAFPPAFARLEEKYRLRLLPLFDGHAVAACGAGLALTLREASKTGRSAVRALLARTPLIALQRSGLLDETEARARLVVLTALAQHPAAEALPLIEACIGDAAHDDYSRGLSLDALARSGRSLRGLDDWAVATREEMQALAAMQKIPAALAKAWNDDTARLLAPLGETLGRYLLYVLQQAGEQLPRRARQILALLPPARRSDLAAYGVKTWVAEQGVDKFNWLLLPLPEYADERVVNDLVRGVKAWAGKRKLKAVAALQLLCRVPGDYGVARVRDLWESGKFSPFVANAAVQALDDAAEERGLGREELLEQLVPDFGFTADGLRLELGPYAYTARLQSDFSLLLFDAAGKACKSLPRARAGEDAERRGLAENQLKMLARNLKPLYRQQVQRLLLALQTGRLWSAAQWRLLFAEHALLRVIGQLLVWSAVDADEQSLARFRPSASGELIDASDTPYRLPDELRVRVAHPLEMPPGECAAWTAQFADYELLSPLQQLQQPVFEAQAQELTRARIGRADGCKLLRGRFAALVEKWGYAKDEAADRMVSSHSWSPDKHWHVVLGHSPIAVTFDLSDDVVIDGLRILHRIDQQPATPAPLADLPAALRATLLAQAEALKAAAVT</sequence>
<gene>
    <name evidence="2" type="ORF">DFR29_10697</name>
</gene>
<organism evidence="2 3">
    <name type="scientific">Tahibacter aquaticus</name>
    <dbReference type="NCBI Taxonomy" id="520092"/>
    <lineage>
        <taxon>Bacteria</taxon>
        <taxon>Pseudomonadati</taxon>
        <taxon>Pseudomonadota</taxon>
        <taxon>Gammaproteobacteria</taxon>
        <taxon>Lysobacterales</taxon>
        <taxon>Rhodanobacteraceae</taxon>
        <taxon>Tahibacter</taxon>
    </lineage>
</organism>
<dbReference type="Pfam" id="PF13569">
    <property type="entry name" value="DUF4132"/>
    <property type="match status" value="1"/>
</dbReference>
<accession>A0A4R6YY75</accession>
<evidence type="ECO:0000259" key="1">
    <source>
        <dbReference type="Pfam" id="PF13569"/>
    </source>
</evidence>
<comment type="caution">
    <text evidence="2">The sequence shown here is derived from an EMBL/GenBank/DDBJ whole genome shotgun (WGS) entry which is preliminary data.</text>
</comment>
<dbReference type="Proteomes" id="UP000295293">
    <property type="component" value="Unassembled WGS sequence"/>
</dbReference>
<protein>
    <submittedName>
        <fullName evidence="2">Uncharacterized protein DUF4132</fullName>
    </submittedName>
</protein>
<dbReference type="RefSeq" id="WP_166654031.1">
    <property type="nucleotide sequence ID" value="NZ_SNZH01000006.1"/>
</dbReference>
<dbReference type="EMBL" id="SNZH01000006">
    <property type="protein sequence ID" value="TDR43955.1"/>
    <property type="molecule type" value="Genomic_DNA"/>
</dbReference>
<evidence type="ECO:0000313" key="2">
    <source>
        <dbReference type="EMBL" id="TDR43955.1"/>
    </source>
</evidence>
<dbReference type="InterPro" id="IPR025406">
    <property type="entry name" value="DUF4132"/>
</dbReference>
<evidence type="ECO:0000313" key="3">
    <source>
        <dbReference type="Proteomes" id="UP000295293"/>
    </source>
</evidence>
<reference evidence="2 3" key="1">
    <citation type="submission" date="2019-03" db="EMBL/GenBank/DDBJ databases">
        <title>Genomic Encyclopedia of Type Strains, Phase IV (KMG-IV): sequencing the most valuable type-strain genomes for metagenomic binning, comparative biology and taxonomic classification.</title>
        <authorList>
            <person name="Goeker M."/>
        </authorList>
    </citation>
    <scope>NUCLEOTIDE SEQUENCE [LARGE SCALE GENOMIC DNA]</scope>
    <source>
        <strain evidence="2 3">DSM 21667</strain>
    </source>
</reference>
<keyword evidence="3" id="KW-1185">Reference proteome</keyword>
<dbReference type="AlphaFoldDB" id="A0A4R6YY75"/>
<proteinExistence type="predicted"/>